<name>A0A1J9Q447_9EURO</name>
<comment type="caution">
    <text evidence="2">The sequence shown here is derived from an EMBL/GenBank/DDBJ whole genome shotgun (WGS) entry which is preliminary data.</text>
</comment>
<evidence type="ECO:0000313" key="2">
    <source>
        <dbReference type="EMBL" id="OJD22858.1"/>
    </source>
</evidence>
<dbReference type="EMBL" id="LGTZ01000941">
    <property type="protein sequence ID" value="OJD22858.1"/>
    <property type="molecule type" value="Genomic_DNA"/>
</dbReference>
<dbReference type="AlphaFoldDB" id="A0A1J9Q447"/>
<dbReference type="Proteomes" id="UP000242791">
    <property type="component" value="Unassembled WGS sequence"/>
</dbReference>
<protein>
    <submittedName>
        <fullName evidence="2">Uncharacterized protein</fullName>
    </submittedName>
</protein>
<evidence type="ECO:0000256" key="1">
    <source>
        <dbReference type="SAM" id="Phobius"/>
    </source>
</evidence>
<organism evidence="2 3">
    <name type="scientific">Blastomyces percursus</name>
    <dbReference type="NCBI Taxonomy" id="1658174"/>
    <lineage>
        <taxon>Eukaryota</taxon>
        <taxon>Fungi</taxon>
        <taxon>Dikarya</taxon>
        <taxon>Ascomycota</taxon>
        <taxon>Pezizomycotina</taxon>
        <taxon>Eurotiomycetes</taxon>
        <taxon>Eurotiomycetidae</taxon>
        <taxon>Onygenales</taxon>
        <taxon>Ajellomycetaceae</taxon>
        <taxon>Blastomyces</taxon>
    </lineage>
</organism>
<keyword evidence="1" id="KW-0472">Membrane</keyword>
<keyword evidence="1" id="KW-1133">Transmembrane helix</keyword>
<sequence>MDGEEQKRTLLKKAPEELDLEKSAGYAFSKHREKSHLVTTKKTYRGTLFVIWSLSSAILVVTYGFRRRWSETLDGCSLFRFGVGLAHEVQQGSELSSTGGIDKCTKLKELPGLIGDSRPDSDIGRITLVPKKNWPRKTKMYC</sequence>
<keyword evidence="3" id="KW-1185">Reference proteome</keyword>
<reference evidence="2 3" key="1">
    <citation type="submission" date="2015-08" db="EMBL/GenBank/DDBJ databases">
        <title>Emmonsia species relationships and genome sequence.</title>
        <authorList>
            <person name="Cuomo C.A."/>
            <person name="Schwartz I.S."/>
            <person name="Kenyon C."/>
            <person name="De Hoog G.S."/>
            <person name="Govender N.P."/>
            <person name="Botha A."/>
            <person name="Moreno L."/>
            <person name="De Vries M."/>
            <person name="Munoz J.F."/>
            <person name="Stielow J.B."/>
        </authorList>
    </citation>
    <scope>NUCLEOTIDE SEQUENCE [LARGE SCALE GENOMIC DNA]</scope>
    <source>
        <strain evidence="2 3">EI222</strain>
    </source>
</reference>
<dbReference type="OrthoDB" id="5287717at2759"/>
<feature type="transmembrane region" description="Helical" evidence="1">
    <location>
        <begin position="46"/>
        <end position="65"/>
    </location>
</feature>
<evidence type="ECO:0000313" key="3">
    <source>
        <dbReference type="Proteomes" id="UP000242791"/>
    </source>
</evidence>
<proteinExistence type="predicted"/>
<dbReference type="VEuPathDB" id="FungiDB:ACJ73_05793"/>
<accession>A0A1J9Q447</accession>
<gene>
    <name evidence="2" type="ORF">ACJ73_05793</name>
</gene>
<keyword evidence="1" id="KW-0812">Transmembrane</keyword>